<gene>
    <name evidence="7" type="ORF">CTI12_AA499240</name>
</gene>
<comment type="caution">
    <text evidence="7">The sequence shown here is derived from an EMBL/GenBank/DDBJ whole genome shotgun (WGS) entry which is preliminary data.</text>
</comment>
<dbReference type="AlphaFoldDB" id="A0A2U1LE92"/>
<dbReference type="PROSITE" id="PS51257">
    <property type="entry name" value="PROKAR_LIPOPROTEIN"/>
    <property type="match status" value="1"/>
</dbReference>
<evidence type="ECO:0000313" key="7">
    <source>
        <dbReference type="EMBL" id="PWA47330.1"/>
    </source>
</evidence>
<keyword evidence="6" id="KW-0472">Membrane</keyword>
<dbReference type="GO" id="GO:0140662">
    <property type="term" value="F:ATP-dependent protein folding chaperone"/>
    <property type="evidence" value="ECO:0007669"/>
    <property type="project" value="InterPro"/>
</dbReference>
<evidence type="ECO:0000256" key="4">
    <source>
        <dbReference type="ARBA" id="ARBA00023186"/>
    </source>
</evidence>
<dbReference type="GO" id="GO:0051082">
    <property type="term" value="F:unfolded protein binding"/>
    <property type="evidence" value="ECO:0007669"/>
    <property type="project" value="InterPro"/>
</dbReference>
<comment type="similarity">
    <text evidence="1">Belongs to the heat shock protein 90 family.</text>
</comment>
<dbReference type="PANTHER" id="PTHR11528">
    <property type="entry name" value="HEAT SHOCK PROTEIN 90 FAMILY MEMBER"/>
    <property type="match status" value="1"/>
</dbReference>
<keyword evidence="8" id="KW-1185">Reference proteome</keyword>
<dbReference type="GO" id="GO:0005524">
    <property type="term" value="F:ATP binding"/>
    <property type="evidence" value="ECO:0007669"/>
    <property type="project" value="UniProtKB-KW"/>
</dbReference>
<proteinExistence type="inferred from homology"/>
<keyword evidence="4" id="KW-0143">Chaperone</keyword>
<dbReference type="Proteomes" id="UP000245207">
    <property type="component" value="Unassembled WGS sequence"/>
</dbReference>
<dbReference type="STRING" id="35608.A0A2U1LE92"/>
<dbReference type="GO" id="GO:0016887">
    <property type="term" value="F:ATP hydrolysis activity"/>
    <property type="evidence" value="ECO:0007669"/>
    <property type="project" value="InterPro"/>
</dbReference>
<keyword evidence="6" id="KW-1133">Transmembrane helix</keyword>
<keyword evidence="5" id="KW-0175">Coiled coil</keyword>
<dbReference type="Gene3D" id="3.30.565.10">
    <property type="entry name" value="Histidine kinase-like ATPase, C-terminal domain"/>
    <property type="match status" value="1"/>
</dbReference>
<feature type="coiled-coil region" evidence="5">
    <location>
        <begin position="162"/>
        <end position="204"/>
    </location>
</feature>
<reference evidence="7 8" key="1">
    <citation type="journal article" date="2018" name="Mol. Plant">
        <title>The genome of Artemisia annua provides insight into the evolution of Asteraceae family and artemisinin biosynthesis.</title>
        <authorList>
            <person name="Shen Q."/>
            <person name="Zhang L."/>
            <person name="Liao Z."/>
            <person name="Wang S."/>
            <person name="Yan T."/>
            <person name="Shi P."/>
            <person name="Liu M."/>
            <person name="Fu X."/>
            <person name="Pan Q."/>
            <person name="Wang Y."/>
            <person name="Lv Z."/>
            <person name="Lu X."/>
            <person name="Zhang F."/>
            <person name="Jiang W."/>
            <person name="Ma Y."/>
            <person name="Chen M."/>
            <person name="Hao X."/>
            <person name="Li L."/>
            <person name="Tang Y."/>
            <person name="Lv G."/>
            <person name="Zhou Y."/>
            <person name="Sun X."/>
            <person name="Brodelius P.E."/>
            <person name="Rose J.K.C."/>
            <person name="Tang K."/>
        </authorList>
    </citation>
    <scope>NUCLEOTIDE SEQUENCE [LARGE SCALE GENOMIC DNA]</scope>
    <source>
        <strain evidence="8">cv. Huhao1</strain>
        <tissue evidence="7">Leaf</tissue>
    </source>
</reference>
<dbReference type="EMBL" id="PKPP01009863">
    <property type="protein sequence ID" value="PWA47330.1"/>
    <property type="molecule type" value="Genomic_DNA"/>
</dbReference>
<keyword evidence="7" id="KW-0346">Stress response</keyword>
<accession>A0A2U1LE92</accession>
<keyword evidence="2" id="KW-0547">Nucleotide-binding</keyword>
<name>A0A2U1LE92_ARTAN</name>
<evidence type="ECO:0000256" key="2">
    <source>
        <dbReference type="ARBA" id="ARBA00022741"/>
    </source>
</evidence>
<evidence type="ECO:0000313" key="8">
    <source>
        <dbReference type="Proteomes" id="UP000245207"/>
    </source>
</evidence>
<feature type="transmembrane region" description="Helical" evidence="6">
    <location>
        <begin position="46"/>
        <end position="64"/>
    </location>
</feature>
<keyword evidence="3" id="KW-0067">ATP-binding</keyword>
<evidence type="ECO:0000256" key="3">
    <source>
        <dbReference type="ARBA" id="ARBA00022840"/>
    </source>
</evidence>
<dbReference type="InterPro" id="IPR001404">
    <property type="entry name" value="Hsp90_fam"/>
</dbReference>
<evidence type="ECO:0000256" key="6">
    <source>
        <dbReference type="SAM" id="Phobius"/>
    </source>
</evidence>
<organism evidence="7 8">
    <name type="scientific">Artemisia annua</name>
    <name type="common">Sweet wormwood</name>
    <dbReference type="NCBI Taxonomy" id="35608"/>
    <lineage>
        <taxon>Eukaryota</taxon>
        <taxon>Viridiplantae</taxon>
        <taxon>Streptophyta</taxon>
        <taxon>Embryophyta</taxon>
        <taxon>Tracheophyta</taxon>
        <taxon>Spermatophyta</taxon>
        <taxon>Magnoliopsida</taxon>
        <taxon>eudicotyledons</taxon>
        <taxon>Gunneridae</taxon>
        <taxon>Pentapetalae</taxon>
        <taxon>asterids</taxon>
        <taxon>campanulids</taxon>
        <taxon>Asterales</taxon>
        <taxon>Asteraceae</taxon>
        <taxon>Asteroideae</taxon>
        <taxon>Anthemideae</taxon>
        <taxon>Artemisiinae</taxon>
        <taxon>Artemisia</taxon>
    </lineage>
</organism>
<evidence type="ECO:0000256" key="5">
    <source>
        <dbReference type="SAM" id="Coils"/>
    </source>
</evidence>
<protein>
    <submittedName>
        <fullName evidence="7">Heat shock protein Hsp90</fullName>
    </submittedName>
</protein>
<dbReference type="SUPFAM" id="SSF55874">
    <property type="entry name" value="ATPase domain of HSP90 chaperone/DNA topoisomerase II/histidine kinase"/>
    <property type="match status" value="1"/>
</dbReference>
<dbReference type="InterPro" id="IPR036890">
    <property type="entry name" value="HATPase_C_sf"/>
</dbReference>
<sequence>MNNLKPAVSELKRGRDAIASYSLGCSCASIQLISLDLNVRAHDNHLLVICIPPLFKSLIMWMWWIQSFPQRLKRDYSMIDVTSVIIPCVQPWFLKGYLECDDFGAIACTTDLLTTSGMQFTLLVHPLALPHLLKSPSKDAGSISLVIEAYEQCLKIDPDSHTAGQEIEYQALETERRELAREKLEEEREKKAEIKARVMDNNLQNMSNKQFQEQGCMIGQFGVGFYSANLVADKVVTTKHNDDEKYIWESQAEGSFTVTKDTCGEPLGRVTNKPWYSMGRDQAMTLGVQVFFSRFKKDHTMTPGFAALDQFVRLKIRRKMREIMPHNFVSESVASLHTKELPVEDSSDANNDRVPGAKMKNDKKVKFDKQHFYRDPHLCYLITILHRLKTSRGYSFLMYPKIPACQTQHLRSGTKEFLEAITVGADIRRKMREIMPHNFVSESVASLYTKELPVEDSSDANNDRVPGAKMKNDKKMKNFEGIQFSDVPENTLMPDSTFEHMESQALATECRKQKQEKQEEEREKRTDIRAHAIIWDIERQRYHYEQELRQLRMAWNQAEERSTVDLACTYHLCGELLVRQQISESTTNILHSIHHVLVPSIMTRHKAMRFRRCFGLCTTISTDKETRQQISESTTNYFQSTPITYYEKQNFTPLPSHVIHDCLKILEEESAPIPWHKMFWAYTIILKKKRRKADSATSSFLSPHSANECKKISTFYE</sequence>
<evidence type="ECO:0000256" key="1">
    <source>
        <dbReference type="ARBA" id="ARBA00008239"/>
    </source>
</evidence>
<keyword evidence="6" id="KW-0812">Transmembrane</keyword>